<protein>
    <submittedName>
        <fullName evidence="1">Uncharacterized protein</fullName>
    </submittedName>
</protein>
<name>A0A4R2NMG2_9BACL</name>
<dbReference type="AlphaFoldDB" id="A0A4R2NMG2"/>
<organism evidence="1 2">
    <name type="scientific">Scopulibacillus darangshiensis</name>
    <dbReference type="NCBI Taxonomy" id="442528"/>
    <lineage>
        <taxon>Bacteria</taxon>
        <taxon>Bacillati</taxon>
        <taxon>Bacillota</taxon>
        <taxon>Bacilli</taxon>
        <taxon>Bacillales</taxon>
        <taxon>Sporolactobacillaceae</taxon>
        <taxon>Scopulibacillus</taxon>
    </lineage>
</organism>
<evidence type="ECO:0000313" key="1">
    <source>
        <dbReference type="EMBL" id="TCP22692.1"/>
    </source>
</evidence>
<keyword evidence="2" id="KW-1185">Reference proteome</keyword>
<sequence>MVETKNQNEVRIGIDFNQFNFQMRGLTPPSLDGISF</sequence>
<gene>
    <name evidence="1" type="ORF">EV207_13434</name>
</gene>
<evidence type="ECO:0000313" key="2">
    <source>
        <dbReference type="Proteomes" id="UP000295416"/>
    </source>
</evidence>
<accession>A0A4R2NMG2</accession>
<dbReference type="EMBL" id="SLXK01000034">
    <property type="protein sequence ID" value="TCP22692.1"/>
    <property type="molecule type" value="Genomic_DNA"/>
</dbReference>
<dbReference type="Proteomes" id="UP000295416">
    <property type="component" value="Unassembled WGS sequence"/>
</dbReference>
<reference evidence="1 2" key="1">
    <citation type="submission" date="2019-03" db="EMBL/GenBank/DDBJ databases">
        <title>Genomic Encyclopedia of Type Strains, Phase IV (KMG-IV): sequencing the most valuable type-strain genomes for metagenomic binning, comparative biology and taxonomic classification.</title>
        <authorList>
            <person name="Goeker M."/>
        </authorList>
    </citation>
    <scope>NUCLEOTIDE SEQUENCE [LARGE SCALE GENOMIC DNA]</scope>
    <source>
        <strain evidence="1 2">DSM 19377</strain>
    </source>
</reference>
<proteinExistence type="predicted"/>
<comment type="caution">
    <text evidence="1">The sequence shown here is derived from an EMBL/GenBank/DDBJ whole genome shotgun (WGS) entry which is preliminary data.</text>
</comment>